<dbReference type="InterPro" id="IPR049251">
    <property type="entry name" value="DUF6884"/>
</dbReference>
<dbReference type="EMBL" id="DSFP01000065">
    <property type="protein sequence ID" value="HEW46451.1"/>
    <property type="molecule type" value="Genomic_DNA"/>
</dbReference>
<dbReference type="Pfam" id="PF21818">
    <property type="entry name" value="DUF6884"/>
    <property type="match status" value="1"/>
</dbReference>
<reference evidence="2" key="1">
    <citation type="journal article" date="2020" name="mSystems">
        <title>Genome- and Community-Level Interaction Insights into Carbon Utilization and Element Cycling Functions of Hydrothermarchaeota in Hydrothermal Sediment.</title>
        <authorList>
            <person name="Zhou Z."/>
            <person name="Liu Y."/>
            <person name="Xu W."/>
            <person name="Pan J."/>
            <person name="Luo Z.H."/>
            <person name="Li M."/>
        </authorList>
    </citation>
    <scope>NUCLEOTIDE SEQUENCE [LARGE SCALE GENOMIC DNA]</scope>
    <source>
        <strain evidence="2">SpSt-132</strain>
    </source>
</reference>
<dbReference type="AlphaFoldDB" id="A0A7C2YWP7"/>
<name>A0A7C2YWP7_9AQUI</name>
<comment type="caution">
    <text evidence="2">The sequence shown here is derived from an EMBL/GenBank/DDBJ whole genome shotgun (WGS) entry which is preliminary data.</text>
</comment>
<evidence type="ECO:0000259" key="1">
    <source>
        <dbReference type="Pfam" id="PF21818"/>
    </source>
</evidence>
<proteinExistence type="predicted"/>
<organism evidence="2">
    <name type="scientific">Hydrogenobacter sp</name>
    <dbReference type="NCBI Taxonomy" id="2152829"/>
    <lineage>
        <taxon>Bacteria</taxon>
        <taxon>Pseudomonadati</taxon>
        <taxon>Aquificota</taxon>
        <taxon>Aquificia</taxon>
        <taxon>Aquificales</taxon>
        <taxon>Aquificaceae</taxon>
        <taxon>Hydrogenobacter</taxon>
    </lineage>
</organism>
<evidence type="ECO:0000313" key="2">
    <source>
        <dbReference type="EMBL" id="HEW46451.1"/>
    </source>
</evidence>
<feature type="domain" description="DUF6884" evidence="1">
    <location>
        <begin position="8"/>
        <end position="142"/>
    </location>
</feature>
<accession>A0A7C2YWP7</accession>
<sequence>MLNSYNHIFIIPCSKKKIWTKGHIGPIEAKDAYISTYFRLCKEYVNKFLKKWFILSGKYGIISPDFIIMEDYDVKLKASKKFKEKVIKQAESIISEDPIEFVVSLCGDVYSNFLKEVFYPLGVGVKTPLKGMRIGERQRLLKSSLETGEELAL</sequence>
<protein>
    <recommendedName>
        <fullName evidence="1">DUF6884 domain-containing protein</fullName>
    </recommendedName>
</protein>
<gene>
    <name evidence="2" type="ORF">ENO47_07305</name>
</gene>